<dbReference type="PANTHER" id="PTHR21198:SF7">
    <property type="entry name" value="ASPARTATE-GLUTAMATE RACEMASE FAMILY"/>
    <property type="match status" value="1"/>
</dbReference>
<dbReference type="PROSITE" id="PS00924">
    <property type="entry name" value="ASP_GLU_RACEMASE_2"/>
    <property type="match status" value="1"/>
</dbReference>
<protein>
    <submittedName>
        <fullName evidence="3">Racemase</fullName>
    </submittedName>
</protein>
<dbReference type="PANTHER" id="PTHR21198">
    <property type="entry name" value="GLUTAMATE RACEMASE"/>
    <property type="match status" value="1"/>
</dbReference>
<sequence length="284" mass="30779">MTQEICDFNTKSALALHFRREIPTKTHAVFVPAMAFLFSIKLDKGTLMKRIGLIGGMSWESTATYYRMINEAVRDSRGGLVSADIVMHSLDFSEVVALQKADRWDEAGALLGAAGARLANAGADCVLICTNTMHLVADTVEKMSGVALIDIIDETAAALKADGRRKPLLLATRYTMEHGFYTDRMRRHGVEVVVPDAEDRAAIHDIIFGELCQGEIKSCSRERYLAVIEKARALGVDSVILGCTEISLLIDPDALPLPGYDSTAIHAKAAVGFALGNKALNRAA</sequence>
<name>A0ABM9VIZ5_9HYPH</name>
<dbReference type="Pfam" id="PF01177">
    <property type="entry name" value="Asp_Glu_race"/>
    <property type="match status" value="1"/>
</dbReference>
<comment type="caution">
    <text evidence="3">The sequence shown here is derived from an EMBL/GenBank/DDBJ whole genome shotgun (WGS) entry which is preliminary data.</text>
</comment>
<keyword evidence="4" id="KW-1185">Reference proteome</keyword>
<dbReference type="InterPro" id="IPR001920">
    <property type="entry name" value="Asp/Glu_race"/>
</dbReference>
<dbReference type="Proteomes" id="UP000191812">
    <property type="component" value="Unassembled WGS sequence"/>
</dbReference>
<dbReference type="NCBIfam" id="TIGR00035">
    <property type="entry name" value="asp_race"/>
    <property type="match status" value="1"/>
</dbReference>
<comment type="similarity">
    <text evidence="1">Belongs to the aspartate/glutamate racemases family.</text>
</comment>
<dbReference type="SUPFAM" id="SSF53681">
    <property type="entry name" value="Aspartate/glutamate racemase"/>
    <property type="match status" value="2"/>
</dbReference>
<dbReference type="Gene3D" id="3.40.50.1860">
    <property type="match status" value="2"/>
</dbReference>
<dbReference type="InterPro" id="IPR015942">
    <property type="entry name" value="Asp/Glu/hydantoin_racemase"/>
</dbReference>
<gene>
    <name evidence="3" type="primary">ygeA</name>
    <name evidence="3" type="ORF">AGR13a_Lc100068</name>
</gene>
<evidence type="ECO:0000313" key="4">
    <source>
        <dbReference type="Proteomes" id="UP000191812"/>
    </source>
</evidence>
<evidence type="ECO:0000256" key="2">
    <source>
        <dbReference type="ARBA" id="ARBA00023235"/>
    </source>
</evidence>
<organism evidence="3 4">
    <name type="scientific">Agrobacterium genomosp. 13 str. CFBP 6927</name>
    <dbReference type="NCBI Taxonomy" id="1183428"/>
    <lineage>
        <taxon>Bacteria</taxon>
        <taxon>Pseudomonadati</taxon>
        <taxon>Pseudomonadota</taxon>
        <taxon>Alphaproteobacteria</taxon>
        <taxon>Hyphomicrobiales</taxon>
        <taxon>Rhizobiaceae</taxon>
        <taxon>Rhizobium/Agrobacterium group</taxon>
        <taxon>Agrobacterium</taxon>
        <taxon>Agrobacterium tumefaciens complex</taxon>
    </lineage>
</organism>
<evidence type="ECO:0000313" key="3">
    <source>
        <dbReference type="EMBL" id="CUX45691.1"/>
    </source>
</evidence>
<evidence type="ECO:0000256" key="1">
    <source>
        <dbReference type="ARBA" id="ARBA00007847"/>
    </source>
</evidence>
<proteinExistence type="inferred from homology"/>
<reference evidence="3 4" key="1">
    <citation type="submission" date="2016-01" db="EMBL/GenBank/DDBJ databases">
        <authorList>
            <person name="Regsiter A."/>
            <person name="william w."/>
        </authorList>
    </citation>
    <scope>NUCLEOTIDE SEQUENCE [LARGE SCALE GENOMIC DNA]</scope>
    <source>
        <strain evidence="3 4">CFBP 6927</strain>
    </source>
</reference>
<dbReference type="InterPro" id="IPR033134">
    <property type="entry name" value="Asp/Glu_racemase_AS_2"/>
</dbReference>
<keyword evidence="2" id="KW-0413">Isomerase</keyword>
<dbReference type="EMBL" id="FBWH01000036">
    <property type="protein sequence ID" value="CUX45691.1"/>
    <property type="molecule type" value="Genomic_DNA"/>
</dbReference>
<dbReference type="InterPro" id="IPR004380">
    <property type="entry name" value="Asp_race"/>
</dbReference>
<accession>A0ABM9VIZ5</accession>